<comment type="similarity">
    <text evidence="2">Belongs to the SdhE FAD assembly factor family.</text>
</comment>
<evidence type="ECO:0000256" key="4">
    <source>
        <dbReference type="ARBA" id="ARBA00022490"/>
    </source>
</evidence>
<organism evidence="6 7">
    <name type="scientific">Saccharospirillum mangrovi</name>
    <dbReference type="NCBI Taxonomy" id="2161747"/>
    <lineage>
        <taxon>Bacteria</taxon>
        <taxon>Pseudomonadati</taxon>
        <taxon>Pseudomonadota</taxon>
        <taxon>Gammaproteobacteria</taxon>
        <taxon>Oceanospirillales</taxon>
        <taxon>Saccharospirillaceae</taxon>
        <taxon>Saccharospirillum</taxon>
    </lineage>
</organism>
<dbReference type="SUPFAM" id="SSF109910">
    <property type="entry name" value="YgfY-like"/>
    <property type="match status" value="1"/>
</dbReference>
<dbReference type="Gene3D" id="1.10.150.250">
    <property type="entry name" value="Flavinator of succinate dehydrogenase"/>
    <property type="match status" value="1"/>
</dbReference>
<evidence type="ECO:0000313" key="6">
    <source>
        <dbReference type="EMBL" id="MFC3854170.1"/>
    </source>
</evidence>
<dbReference type="PANTHER" id="PTHR39585">
    <property type="entry name" value="FAD ASSEMBLY FACTOR SDHE"/>
    <property type="match status" value="1"/>
</dbReference>
<protein>
    <recommendedName>
        <fullName evidence="3">FAD assembly factor SdhE</fullName>
    </recommendedName>
</protein>
<dbReference type="Pfam" id="PF03937">
    <property type="entry name" value="Sdh5"/>
    <property type="match status" value="1"/>
</dbReference>
<dbReference type="InterPro" id="IPR050531">
    <property type="entry name" value="SdhE_FAD_assembly_factor"/>
</dbReference>
<dbReference type="InterPro" id="IPR036714">
    <property type="entry name" value="SDH_sf"/>
</dbReference>
<gene>
    <name evidence="6" type="ORF">ACFOOG_15105</name>
</gene>
<evidence type="ECO:0000256" key="1">
    <source>
        <dbReference type="ARBA" id="ARBA00004496"/>
    </source>
</evidence>
<dbReference type="RefSeq" id="WP_380698188.1">
    <property type="nucleotide sequence ID" value="NZ_JBHRYR010000005.1"/>
</dbReference>
<dbReference type="Proteomes" id="UP001595617">
    <property type="component" value="Unassembled WGS sequence"/>
</dbReference>
<proteinExistence type="inferred from homology"/>
<keyword evidence="4" id="KW-0963">Cytoplasm</keyword>
<evidence type="ECO:0000256" key="3">
    <source>
        <dbReference type="ARBA" id="ARBA00019418"/>
    </source>
</evidence>
<evidence type="ECO:0000256" key="5">
    <source>
        <dbReference type="ARBA" id="ARBA00023186"/>
    </source>
</evidence>
<name>A0ABV8A1B0_9GAMM</name>
<sequence>MSTSEVSQEKLNRLFWHSRRGMLELDLLLVPFIKEVYPTLDADDQARYEQFIAGEDQDLFNVLMQSVPPADADTKRIVELILAHAGKV</sequence>
<dbReference type="PANTHER" id="PTHR39585:SF1">
    <property type="entry name" value="FAD ASSEMBLY FACTOR SDHE"/>
    <property type="match status" value="1"/>
</dbReference>
<reference evidence="7" key="1">
    <citation type="journal article" date="2019" name="Int. J. Syst. Evol. Microbiol.">
        <title>The Global Catalogue of Microorganisms (GCM) 10K type strain sequencing project: providing services to taxonomists for standard genome sequencing and annotation.</title>
        <authorList>
            <consortium name="The Broad Institute Genomics Platform"/>
            <consortium name="The Broad Institute Genome Sequencing Center for Infectious Disease"/>
            <person name="Wu L."/>
            <person name="Ma J."/>
        </authorList>
    </citation>
    <scope>NUCLEOTIDE SEQUENCE [LARGE SCALE GENOMIC DNA]</scope>
    <source>
        <strain evidence="7">IBRC 10765</strain>
    </source>
</reference>
<comment type="caution">
    <text evidence="6">The sequence shown here is derived from an EMBL/GenBank/DDBJ whole genome shotgun (WGS) entry which is preliminary data.</text>
</comment>
<accession>A0ABV8A1B0</accession>
<evidence type="ECO:0000313" key="7">
    <source>
        <dbReference type="Proteomes" id="UP001595617"/>
    </source>
</evidence>
<keyword evidence="5" id="KW-0143">Chaperone</keyword>
<comment type="subcellular location">
    <subcellularLocation>
        <location evidence="1">Cytoplasm</location>
    </subcellularLocation>
</comment>
<dbReference type="EMBL" id="JBHRYR010000005">
    <property type="protein sequence ID" value="MFC3854170.1"/>
    <property type="molecule type" value="Genomic_DNA"/>
</dbReference>
<dbReference type="InterPro" id="IPR005631">
    <property type="entry name" value="SDH"/>
</dbReference>
<evidence type="ECO:0000256" key="2">
    <source>
        <dbReference type="ARBA" id="ARBA00008571"/>
    </source>
</evidence>
<keyword evidence="7" id="KW-1185">Reference proteome</keyword>